<comment type="similarity">
    <text evidence="13">Belongs to the TAF15 family.</text>
</comment>
<keyword evidence="3" id="KW-0479">Metal-binding</keyword>
<dbReference type="PROSITE" id="PS50102">
    <property type="entry name" value="RRM"/>
    <property type="match status" value="1"/>
</dbReference>
<evidence type="ECO:0000256" key="6">
    <source>
        <dbReference type="ARBA" id="ARBA00022801"/>
    </source>
</evidence>
<feature type="region of interest" description="Disordered" evidence="17">
    <location>
        <begin position="1156"/>
        <end position="1209"/>
    </location>
</feature>
<keyword evidence="21" id="KW-1185">Reference proteome</keyword>
<feature type="domain" description="RanBP2-type" evidence="19">
    <location>
        <begin position="868"/>
        <end position="899"/>
    </location>
</feature>
<dbReference type="InterPro" id="IPR017853">
    <property type="entry name" value="GH"/>
</dbReference>
<dbReference type="Gene3D" id="3.30.70.330">
    <property type="match status" value="1"/>
</dbReference>
<evidence type="ECO:0000256" key="5">
    <source>
        <dbReference type="ARBA" id="ARBA00022771"/>
    </source>
</evidence>
<dbReference type="SMART" id="SM00768">
    <property type="entry name" value="X8"/>
    <property type="match status" value="1"/>
</dbReference>
<dbReference type="GO" id="GO:0005634">
    <property type="term" value="C:nucleus"/>
    <property type="evidence" value="ECO:0007669"/>
    <property type="project" value="UniProtKB-SubCell"/>
</dbReference>
<accession>A0A7J7FSS9</accession>
<dbReference type="GO" id="GO:0003723">
    <property type="term" value="F:RNA binding"/>
    <property type="evidence" value="ECO:0007669"/>
    <property type="project" value="UniProtKB-UniRule"/>
</dbReference>
<dbReference type="InterPro" id="IPR001876">
    <property type="entry name" value="Znf_RanBP2"/>
</dbReference>
<dbReference type="InterPro" id="IPR044965">
    <property type="entry name" value="Glyco_hydro_17_plant"/>
</dbReference>
<feature type="region of interest" description="Disordered" evidence="17">
    <location>
        <begin position="895"/>
        <end position="996"/>
    </location>
</feature>
<dbReference type="Pfam" id="PF00076">
    <property type="entry name" value="RRM_1"/>
    <property type="match status" value="1"/>
</dbReference>
<keyword evidence="6" id="KW-0378">Hydrolase</keyword>
<evidence type="ECO:0000256" key="15">
    <source>
        <dbReference type="PROSITE-ProRule" id="PRU00322"/>
    </source>
</evidence>
<dbReference type="PANTHER" id="PTHR32227">
    <property type="entry name" value="GLUCAN ENDO-1,3-BETA-GLUCOSIDASE BG1-RELATED-RELATED"/>
    <property type="match status" value="1"/>
</dbReference>
<reference evidence="21" key="1">
    <citation type="journal article" date="2020" name="Nat. Commun.">
        <title>Genome assembly of wild tea tree DASZ reveals pedigree and selection history of tea varieties.</title>
        <authorList>
            <person name="Zhang W."/>
            <person name="Zhang Y."/>
            <person name="Qiu H."/>
            <person name="Guo Y."/>
            <person name="Wan H."/>
            <person name="Zhang X."/>
            <person name="Scossa F."/>
            <person name="Alseekh S."/>
            <person name="Zhang Q."/>
            <person name="Wang P."/>
            <person name="Xu L."/>
            <person name="Schmidt M.H."/>
            <person name="Jia X."/>
            <person name="Li D."/>
            <person name="Zhu A."/>
            <person name="Guo F."/>
            <person name="Chen W."/>
            <person name="Ni D."/>
            <person name="Usadel B."/>
            <person name="Fernie A.R."/>
            <person name="Wen W."/>
        </authorList>
    </citation>
    <scope>NUCLEOTIDE SEQUENCE [LARGE SCALE GENOMIC DNA]</scope>
    <source>
        <strain evidence="21">cv. G240</strain>
    </source>
</reference>
<dbReference type="Pfam" id="PF14223">
    <property type="entry name" value="Retrotran_gag_2"/>
    <property type="match status" value="1"/>
</dbReference>
<evidence type="ECO:0000256" key="10">
    <source>
        <dbReference type="ARBA" id="ARBA00023242"/>
    </source>
</evidence>
<evidence type="ECO:0000256" key="16">
    <source>
        <dbReference type="RuleBase" id="RU004335"/>
    </source>
</evidence>
<dbReference type="InterPro" id="IPR036443">
    <property type="entry name" value="Znf_RanBP2_sf"/>
</dbReference>
<comment type="similarity">
    <text evidence="2 16">Belongs to the glycosyl hydrolase 17 family.</text>
</comment>
<dbReference type="SMART" id="SM00547">
    <property type="entry name" value="ZnF_RBZ"/>
    <property type="match status" value="1"/>
</dbReference>
<keyword evidence="4" id="KW-0732">Signal</keyword>
<feature type="compositionally biased region" description="Gly residues" evidence="17">
    <location>
        <begin position="1164"/>
        <end position="1180"/>
    </location>
</feature>
<dbReference type="GO" id="GO:0004553">
    <property type="term" value="F:hydrolase activity, hydrolyzing O-glycosyl compounds"/>
    <property type="evidence" value="ECO:0007669"/>
    <property type="project" value="InterPro"/>
</dbReference>
<feature type="region of interest" description="Disordered" evidence="17">
    <location>
        <begin position="847"/>
        <end position="877"/>
    </location>
</feature>
<dbReference type="Pfam" id="PF07983">
    <property type="entry name" value="X8"/>
    <property type="match status" value="1"/>
</dbReference>
<comment type="function">
    <text evidence="12">TAFs are components of the transcription factor IID (TFIID) complex that is essential for mediating regulation of RNA polymerase transcription.</text>
</comment>
<evidence type="ECO:0008006" key="22">
    <source>
        <dbReference type="Google" id="ProtNLM"/>
    </source>
</evidence>
<dbReference type="EMBL" id="JACBKZ010000015">
    <property type="protein sequence ID" value="KAF5930758.1"/>
    <property type="molecule type" value="Genomic_DNA"/>
</dbReference>
<evidence type="ECO:0000256" key="3">
    <source>
        <dbReference type="ARBA" id="ARBA00022723"/>
    </source>
</evidence>
<keyword evidence="9" id="KW-1015">Disulfide bond</keyword>
<dbReference type="Gene3D" id="3.20.20.80">
    <property type="entry name" value="Glycosidases"/>
    <property type="match status" value="1"/>
</dbReference>
<gene>
    <name evidence="20" type="ORF">HYC85_031631</name>
</gene>
<dbReference type="InterPro" id="IPR012677">
    <property type="entry name" value="Nucleotide-bd_a/b_plait_sf"/>
</dbReference>
<sequence length="1209" mass="129232">MEPVLEKPNENTGDLNKPFRFKGAHFKRWKGKVLFYFSLLKVAHILTEKNPNKVPTEEMTDEDYTTVKKIWKALQNKYDTEEAGAKKYATSHFFCYQMIDGKSVVKQVQDFRMLVAEVRSEGIKIGDNLVVAGIVDKLPSSWREFQKSIFRYQMIDGKSVVEQVQDFHMLVAEIRFEGIKIGDNLVVADIFMVQSVEGWWADSGANRHVCYDKDWFKDFTPFNEERTVMIGDSSLSKVLGCGDVELNFTSGRVLVLKDVLYTPFMRKNLMLSHLLNQAGFKQTIESEQYVITKKGIFVGKCNNNPTIQLVPPSPSPQSPPNALVKLAAMVGDVAAIWSLFSSRVRAIGVNWGTTASQPLPPPKVVDLLKFNNISKVKLFDTDPLVLESLSGSNIYVTVGIPNSMLRSLNSSKKAADSWVHDNLTRYFSNGGSGVRIEYIAVGDEPFLQSYGAQFYPFVVGAAMNIQTALTGANLANKVRVVVPCSSDTFESESGLPSKGHFRPDINKTMIELLSFLDKHRSPFFASILPFLNYRQNKNISLNFALFKETAHPRNDSHKTYRNSFDLSYDTLVTALSTVGFPQMEIIIGQIGWPTDGAANATSSIAEIFMKGLTDHLHSKSGTPLRPRNPPIETYVFSLLDEDRRSIVTGNFERHWGVFTFDGQAKYRIDFGKGFKDLVNAQNVEYLASKWCVVNNNQDLSNATASALEACSVADCSAMSPGGSCFNISWPGNISYAFNSYYQEHSQTADSCDFGGLGLITTVDPSFANCRFSVGLQTSLSASLLGMSGTYGHEGDGYGGGGGYNGSYGGGGGYGVGGGGGGYGGGGGRGVAGGRGGGGGGYGNRGGGGGGYQGGDRGGRGGGDRGSGRDGDWRCPNPSCGNLNFARRVECNKCGTSSPAGSGDRGGGSYRGHGGDRGGRVDNYDGGSGGGSRGGSYGGNQGRDEGGYGQISQVAPPSYGASGGSYPPPPNTYGGNPNYGTDAVPPPTSYTGGPNSYPPSYGAPVGYGGDAIGDARNGGRGGRSGGYDGGYGGAPRNSGGGSPVEAPVTVKQCDDNCGDSCDNSRIYISNLPTDVTVDELRDLFGGIGQVGKIKQKRGFKDQWPWNIKIYTDEQGNNKGDAVLSYEDPSAAHCAGGFYNGHDLRGYKISVAMAEKSAPKAPPASGGWGGGRGGRGGGYGGGGDRRRDNYRDGGGSGPDRNNRGGNRARPY</sequence>
<evidence type="ECO:0000256" key="12">
    <source>
        <dbReference type="ARBA" id="ARBA00058775"/>
    </source>
</evidence>
<dbReference type="SUPFAM" id="SSF90209">
    <property type="entry name" value="Ran binding protein zinc finger-like"/>
    <property type="match status" value="1"/>
</dbReference>
<dbReference type="InterPro" id="IPR035979">
    <property type="entry name" value="RBD_domain_sf"/>
</dbReference>
<evidence type="ECO:0000256" key="11">
    <source>
        <dbReference type="ARBA" id="ARBA00023295"/>
    </source>
</evidence>
<keyword evidence="5 15" id="KW-0863">Zinc-finger</keyword>
<evidence type="ECO:0000256" key="8">
    <source>
        <dbReference type="ARBA" id="ARBA00022884"/>
    </source>
</evidence>
<dbReference type="GO" id="GO:0008270">
    <property type="term" value="F:zinc ion binding"/>
    <property type="evidence" value="ECO:0007669"/>
    <property type="project" value="UniProtKB-KW"/>
</dbReference>
<dbReference type="FunFam" id="3.20.20.80:FF:000008">
    <property type="entry name" value="Glucan endo-1,3-beta-glucosidase 5"/>
    <property type="match status" value="1"/>
</dbReference>
<feature type="domain" description="RRM" evidence="18">
    <location>
        <begin position="1063"/>
        <end position="1154"/>
    </location>
</feature>
<evidence type="ECO:0000256" key="13">
    <source>
        <dbReference type="ARBA" id="ARBA00061442"/>
    </source>
</evidence>
<evidence type="ECO:0000313" key="21">
    <source>
        <dbReference type="Proteomes" id="UP000593564"/>
    </source>
</evidence>
<dbReference type="InterPro" id="IPR000504">
    <property type="entry name" value="RRM_dom"/>
</dbReference>
<keyword evidence="8 14" id="KW-0694">RNA-binding</keyword>
<dbReference type="SMART" id="SM00360">
    <property type="entry name" value="RRM"/>
    <property type="match status" value="1"/>
</dbReference>
<evidence type="ECO:0000256" key="14">
    <source>
        <dbReference type="PROSITE-ProRule" id="PRU00176"/>
    </source>
</evidence>
<dbReference type="Pfam" id="PF22936">
    <property type="entry name" value="Pol_BBD"/>
    <property type="match status" value="1"/>
</dbReference>
<comment type="caution">
    <text evidence="20">The sequence shown here is derived from an EMBL/GenBank/DDBJ whole genome shotgun (WGS) entry which is preliminary data.</text>
</comment>
<feature type="compositionally biased region" description="Low complexity" evidence="17">
    <location>
        <begin position="971"/>
        <end position="980"/>
    </location>
</feature>
<dbReference type="PROSITE" id="PS50199">
    <property type="entry name" value="ZF_RANBP2_2"/>
    <property type="match status" value="1"/>
</dbReference>
<dbReference type="GO" id="GO:0005975">
    <property type="term" value="P:carbohydrate metabolic process"/>
    <property type="evidence" value="ECO:0007669"/>
    <property type="project" value="InterPro"/>
</dbReference>
<evidence type="ECO:0000256" key="7">
    <source>
        <dbReference type="ARBA" id="ARBA00022833"/>
    </source>
</evidence>
<feature type="compositionally biased region" description="Basic and acidic residues" evidence="17">
    <location>
        <begin position="856"/>
        <end position="872"/>
    </location>
</feature>
<feature type="compositionally biased region" description="Gly residues" evidence="17">
    <location>
        <begin position="925"/>
        <end position="940"/>
    </location>
</feature>
<dbReference type="Gene3D" id="4.10.1060.10">
    <property type="entry name" value="Zinc finger, RanBP2-type"/>
    <property type="match status" value="1"/>
</dbReference>
<evidence type="ECO:0000259" key="18">
    <source>
        <dbReference type="PROSITE" id="PS50102"/>
    </source>
</evidence>
<dbReference type="InterPro" id="IPR000490">
    <property type="entry name" value="Glyco_hydro_17"/>
</dbReference>
<dbReference type="Proteomes" id="UP000593564">
    <property type="component" value="Unassembled WGS sequence"/>
</dbReference>
<reference evidence="20 21" key="2">
    <citation type="submission" date="2020-07" db="EMBL/GenBank/DDBJ databases">
        <title>Genome assembly of wild tea tree DASZ reveals pedigree and selection history of tea varieties.</title>
        <authorList>
            <person name="Zhang W."/>
        </authorList>
    </citation>
    <scope>NUCLEOTIDE SEQUENCE [LARGE SCALE GENOMIC DNA]</scope>
    <source>
        <strain evidence="21">cv. G240</strain>
        <tissue evidence="20">Leaf</tissue>
    </source>
</reference>
<dbReference type="SUPFAM" id="SSF54928">
    <property type="entry name" value="RNA-binding domain, RBD"/>
    <property type="match status" value="1"/>
</dbReference>
<proteinExistence type="inferred from homology"/>
<evidence type="ECO:0000259" key="19">
    <source>
        <dbReference type="PROSITE" id="PS50199"/>
    </source>
</evidence>
<feature type="compositionally biased region" description="Gly residues" evidence="17">
    <location>
        <begin position="902"/>
        <end position="911"/>
    </location>
</feature>
<name>A0A7J7FSS9_CAMSI</name>
<evidence type="ECO:0000313" key="20">
    <source>
        <dbReference type="EMBL" id="KAF5930758.1"/>
    </source>
</evidence>
<comment type="subcellular location">
    <subcellularLocation>
        <location evidence="1">Nucleus</location>
    </subcellularLocation>
</comment>
<evidence type="ECO:0000256" key="4">
    <source>
        <dbReference type="ARBA" id="ARBA00022729"/>
    </source>
</evidence>
<dbReference type="CDD" id="cd12280">
    <property type="entry name" value="RRM_FET"/>
    <property type="match status" value="1"/>
</dbReference>
<keyword evidence="10" id="KW-0539">Nucleus</keyword>
<dbReference type="AlphaFoldDB" id="A0A7J7FSS9"/>
<dbReference type="FunFam" id="4.10.1060.10:FF:000008">
    <property type="entry name" value="TATA-binding protein-associated factor 2N isoform X1"/>
    <property type="match status" value="1"/>
</dbReference>
<dbReference type="PROSITE" id="PS01358">
    <property type="entry name" value="ZF_RANBP2_1"/>
    <property type="match status" value="1"/>
</dbReference>
<protein>
    <recommendedName>
        <fullName evidence="22">Glucan endo-1,3-beta-D-glucosidase</fullName>
    </recommendedName>
</protein>
<keyword evidence="11" id="KW-0326">Glycosidase</keyword>
<organism evidence="20 21">
    <name type="scientific">Camellia sinensis</name>
    <name type="common">Tea plant</name>
    <name type="synonym">Thea sinensis</name>
    <dbReference type="NCBI Taxonomy" id="4442"/>
    <lineage>
        <taxon>Eukaryota</taxon>
        <taxon>Viridiplantae</taxon>
        <taxon>Streptophyta</taxon>
        <taxon>Embryophyta</taxon>
        <taxon>Tracheophyta</taxon>
        <taxon>Spermatophyta</taxon>
        <taxon>Magnoliopsida</taxon>
        <taxon>eudicotyledons</taxon>
        <taxon>Gunneridae</taxon>
        <taxon>Pentapetalae</taxon>
        <taxon>asterids</taxon>
        <taxon>Ericales</taxon>
        <taxon>Theaceae</taxon>
        <taxon>Camellia</taxon>
    </lineage>
</organism>
<feature type="compositionally biased region" description="Basic and acidic residues" evidence="17">
    <location>
        <begin position="912"/>
        <end position="922"/>
    </location>
</feature>
<dbReference type="Gene3D" id="1.20.58.1040">
    <property type="match status" value="1"/>
</dbReference>
<evidence type="ECO:0000256" key="17">
    <source>
        <dbReference type="SAM" id="MobiDB-lite"/>
    </source>
</evidence>
<feature type="region of interest" description="Disordered" evidence="17">
    <location>
        <begin position="1011"/>
        <end position="1042"/>
    </location>
</feature>
<dbReference type="SUPFAM" id="SSF51445">
    <property type="entry name" value="(Trans)glycosidases"/>
    <property type="match status" value="1"/>
</dbReference>
<evidence type="ECO:0000256" key="2">
    <source>
        <dbReference type="ARBA" id="ARBA00008773"/>
    </source>
</evidence>
<evidence type="ECO:0000256" key="1">
    <source>
        <dbReference type="ARBA" id="ARBA00004123"/>
    </source>
</evidence>
<dbReference type="InterPro" id="IPR012946">
    <property type="entry name" value="X8"/>
</dbReference>
<keyword evidence="7" id="KW-0862">Zinc</keyword>
<feature type="compositionally biased region" description="Gly residues" evidence="17">
    <location>
        <begin position="1011"/>
        <end position="1041"/>
    </location>
</feature>
<dbReference type="Pfam" id="PF00332">
    <property type="entry name" value="Glyco_hydro_17"/>
    <property type="match status" value="1"/>
</dbReference>
<dbReference type="InterPro" id="IPR054722">
    <property type="entry name" value="PolX-like_BBD"/>
</dbReference>
<evidence type="ECO:0000256" key="9">
    <source>
        <dbReference type="ARBA" id="ARBA00023157"/>
    </source>
</evidence>